<gene>
    <name evidence="2" type="ORF">XSP_000137</name>
</gene>
<accession>A0A8E4EHW4</accession>
<evidence type="ECO:0000313" key="2">
    <source>
        <dbReference type="EMBL" id="CAD1786063.1"/>
    </source>
</evidence>
<protein>
    <submittedName>
        <fullName evidence="2">Uncharacterized protein</fullName>
    </submittedName>
</protein>
<sequence length="119" mass="12547">MTPDDFVIGLKTQCADAAVHDCVELLNAPPGRRPEQSLVSLSVWYRGLAPADKANVVAALQIAADATLFGVLCVIDGVRAIEDQSTKSKFRLTATCNGSTSLIAPGPEDLHALLQTDSL</sequence>
<reference evidence="2 3" key="1">
    <citation type="submission" date="2020-07" db="EMBL/GenBank/DDBJ databases">
        <authorList>
            <person name="Teixeira M."/>
        </authorList>
    </citation>
    <scope>NUCLEOTIDE SEQUENCE [LARGE SCALE GENOMIC DNA]</scope>
    <source>
        <strain evidence="2">1</strain>
        <strain evidence="1">Xanthomonas sp. CPBF 367</strain>
    </source>
</reference>
<dbReference type="KEGG" id="xeu:XSP_000137"/>
<dbReference type="EMBL" id="LR861803">
    <property type="protein sequence ID" value="CAD1786063.1"/>
    <property type="molecule type" value="Genomic_DNA"/>
</dbReference>
<organism evidence="2 3">
    <name type="scientific">Xanthomonas euroxanthea</name>
    <dbReference type="NCBI Taxonomy" id="2259622"/>
    <lineage>
        <taxon>Bacteria</taxon>
        <taxon>Pseudomonadati</taxon>
        <taxon>Pseudomonadota</taxon>
        <taxon>Gammaproteobacteria</taxon>
        <taxon>Lysobacterales</taxon>
        <taxon>Lysobacteraceae</taxon>
        <taxon>Xanthomonas</taxon>
    </lineage>
</organism>
<dbReference type="GeneID" id="79387488"/>
<name>A0A8E4EHW4_9XANT</name>
<proteinExistence type="predicted"/>
<evidence type="ECO:0000313" key="3">
    <source>
        <dbReference type="Proteomes" id="UP000515493"/>
    </source>
</evidence>
<evidence type="ECO:0000313" key="1">
    <source>
        <dbReference type="EMBL" id="CAD0309539.1"/>
    </source>
</evidence>
<dbReference type="RefSeq" id="WP_147421287.1">
    <property type="nucleotide sequence ID" value="NZ_LR861803.1"/>
</dbReference>
<dbReference type="AlphaFoldDB" id="A0A8E4EHW4"/>
<dbReference type="EMBL" id="LR824641">
    <property type="protein sequence ID" value="CAD0309539.1"/>
    <property type="molecule type" value="Genomic_DNA"/>
</dbReference>
<dbReference type="Proteomes" id="UP000515493">
    <property type="component" value="Chromosome"/>
</dbReference>